<dbReference type="Pfam" id="PF02463">
    <property type="entry name" value="SMC_N"/>
    <property type="match status" value="1"/>
</dbReference>
<evidence type="ECO:0000256" key="1">
    <source>
        <dbReference type="ARBA" id="ARBA00004123"/>
    </source>
</evidence>
<dbReference type="AlphaFoldDB" id="A0A8J5QKZ4"/>
<dbReference type="PANTHER" id="PTHR19306:SF6">
    <property type="entry name" value="STRUCTURAL MAINTENANCE OF CHROMOSOMES PROTEIN 6"/>
    <property type="match status" value="1"/>
</dbReference>
<feature type="compositionally biased region" description="Acidic residues" evidence="12">
    <location>
        <begin position="52"/>
        <end position="78"/>
    </location>
</feature>
<name>A0A8J5QKZ4_9ASCO</name>
<dbReference type="GO" id="GO:0000724">
    <property type="term" value="P:double-strand break repair via homologous recombination"/>
    <property type="evidence" value="ECO:0007669"/>
    <property type="project" value="TreeGrafter"/>
</dbReference>
<comment type="caution">
    <text evidence="14">The sequence shown here is derived from an EMBL/GenBank/DDBJ whole genome shotgun (WGS) entry which is preliminary data.</text>
</comment>
<dbReference type="GO" id="GO:0003684">
    <property type="term" value="F:damaged DNA binding"/>
    <property type="evidence" value="ECO:0007669"/>
    <property type="project" value="TreeGrafter"/>
</dbReference>
<keyword evidence="10" id="KW-0539">Nucleus</keyword>
<feature type="coiled-coil region" evidence="11">
    <location>
        <begin position="723"/>
        <end position="861"/>
    </location>
</feature>
<evidence type="ECO:0000256" key="9">
    <source>
        <dbReference type="ARBA" id="ARBA00023204"/>
    </source>
</evidence>
<evidence type="ECO:0000256" key="4">
    <source>
        <dbReference type="ARBA" id="ARBA00022741"/>
    </source>
</evidence>
<keyword evidence="9" id="KW-0234">DNA repair</keyword>
<organism evidence="14 15">
    <name type="scientific">[Candida] subhashii</name>
    <dbReference type="NCBI Taxonomy" id="561895"/>
    <lineage>
        <taxon>Eukaryota</taxon>
        <taxon>Fungi</taxon>
        <taxon>Dikarya</taxon>
        <taxon>Ascomycota</taxon>
        <taxon>Saccharomycotina</taxon>
        <taxon>Pichiomycetes</taxon>
        <taxon>Debaryomycetaceae</taxon>
        <taxon>Spathaspora</taxon>
    </lineage>
</organism>
<keyword evidence="4" id="KW-0547">Nucleotide-binding</keyword>
<feature type="compositionally biased region" description="Acidic residues" evidence="12">
    <location>
        <begin position="18"/>
        <end position="27"/>
    </location>
</feature>
<comment type="subcellular location">
    <subcellularLocation>
        <location evidence="2">Chromosome</location>
    </subcellularLocation>
    <subcellularLocation>
        <location evidence="1">Nucleus</location>
    </subcellularLocation>
</comment>
<evidence type="ECO:0000256" key="3">
    <source>
        <dbReference type="ARBA" id="ARBA00022454"/>
    </source>
</evidence>
<evidence type="ECO:0000313" key="15">
    <source>
        <dbReference type="Proteomes" id="UP000694255"/>
    </source>
</evidence>
<dbReference type="PANTHER" id="PTHR19306">
    <property type="entry name" value="STRUCTURAL MAINTENANCE OF CHROMOSOMES 5,6 SMC5, SMC6"/>
    <property type="match status" value="1"/>
</dbReference>
<feature type="compositionally biased region" description="Basic and acidic residues" evidence="12">
    <location>
        <begin position="1"/>
        <end position="17"/>
    </location>
</feature>
<keyword evidence="8" id="KW-0233">DNA recombination</keyword>
<dbReference type="GO" id="GO:0035861">
    <property type="term" value="C:site of double-strand break"/>
    <property type="evidence" value="ECO:0007669"/>
    <property type="project" value="TreeGrafter"/>
</dbReference>
<feature type="coiled-coil region" evidence="11">
    <location>
        <begin position="921"/>
        <end position="980"/>
    </location>
</feature>
<evidence type="ECO:0000256" key="5">
    <source>
        <dbReference type="ARBA" id="ARBA00022763"/>
    </source>
</evidence>
<feature type="compositionally biased region" description="Acidic residues" evidence="12">
    <location>
        <begin position="85"/>
        <end position="100"/>
    </location>
</feature>
<sequence length="1131" mass="129859">MTSKDHLLSNKRRRDDGGDNDESDETFDPMGEVGVNEFMTQKLTKRRKVTYSDEEEEESDSDSDSDSDADSTTEDLIEESSPTTDQEDSIPEQQVEDDDESNKSAGIIEKLRFENFMCHSLFELELGNQINFVIGSNGSGKSAIFTGIAVGLGCKAHETNRGNSMKDLIKDGTNRAKITIVFKNEGRAAFKPHIYGKRIIIERILNRHGAHPYSIRNESKKKVCSKKSTVAEILTKFGIAIDNPLVFLSQDRAREFLTSSTDKDKYQYFMDGANINQILSNYSETTENIQQIEKKISPAKEHVKARTAEFKEAKELYDRHESQAGLREKLHKLLGKINWFNVEYMEGKVKKFKNRIEETESNLETCEKEILTCSKDLESNESEKVTLENSRNEAQEQYSKIRSEHQAMKDKMKQLSSESSDCRKELEAQADNIKETQREIKRKQAEVDKEQARIDHINGGSKLELQTKVEEINAQLPELENQLSTCQDKIRELRNQYDPEIQELNKKIQDSQSKISEYDKQINSLRRSQGGSDKYAPFGKSMPDIIKRINQTQWAKTPIGPIGIHVVVKPQFKQYKALMNSFLGRTLDSFVVSNEQDRSKLAQILKSYRSRNNIIVRKNERLDFMQGKAPAEFKTIYDALLIQNEEVLNTLIDCNSIERNLLMENTQGSERILRSPNVSNIFAPFGADSGIKVNMAGSTYRQDPVPYRGELDKFGVESKDALIAELRGKLDHERENKRKIEDEISRIREIQARKRRELEIEHKGIEGEIRRLNRELANAQNKLDENVDKTKIEKLSAQIEGLENQIMRYEGIMESMKEEGQKKKAEHERLRPNYKLLKEAVEKANKACSEIQKQIDLQLDKQIQIQTREKEWLNKRTQYQAVLEAATEKLGTANTTLTKLVEVAENVCPREEVTITEQDTKDTIANEYAEIQMRLQAAEESIGISFEEIQKQLAQTKTKMEIAKGELDDLNETYNRLRVELNIRFNVLRTLITAAVNNASRTFEDSLAMRGYRGKLSFEFKDKCLKLLAQTKKDDEMRTVDSLSGGEKSFTQIALLLSIWKVMDSRIRGLDEFDVFMDQINRSISIKLLMAHLQEYPKSQSIFITPQDIAVVGDLNNSMVKIHRMSNPRDD</sequence>
<evidence type="ECO:0000313" key="14">
    <source>
        <dbReference type="EMBL" id="KAG7664048.1"/>
    </source>
</evidence>
<keyword evidence="3" id="KW-0158">Chromosome</keyword>
<feature type="region of interest" description="Disordered" evidence="12">
    <location>
        <begin position="381"/>
        <end position="407"/>
    </location>
</feature>
<reference evidence="14 15" key="1">
    <citation type="journal article" date="2021" name="DNA Res.">
        <title>Genome analysis of Candida subhashii reveals its hybrid nature and dual mitochondrial genome conformations.</title>
        <authorList>
            <person name="Mixao V."/>
            <person name="Hegedusova E."/>
            <person name="Saus E."/>
            <person name="Pryszcz L.P."/>
            <person name="Cillingova A."/>
            <person name="Nosek J."/>
            <person name="Gabaldon T."/>
        </authorList>
    </citation>
    <scope>NUCLEOTIDE SEQUENCE [LARGE SCALE GENOMIC DNA]</scope>
    <source>
        <strain evidence="14 15">CBS 10753</strain>
    </source>
</reference>
<evidence type="ECO:0000256" key="7">
    <source>
        <dbReference type="ARBA" id="ARBA00023054"/>
    </source>
</evidence>
<dbReference type="EMBL" id="JAGSYN010000109">
    <property type="protein sequence ID" value="KAG7664048.1"/>
    <property type="molecule type" value="Genomic_DNA"/>
</dbReference>
<dbReference type="InterPro" id="IPR003395">
    <property type="entry name" value="RecF/RecN/SMC_N"/>
</dbReference>
<proteinExistence type="predicted"/>
<evidence type="ECO:0000256" key="6">
    <source>
        <dbReference type="ARBA" id="ARBA00022840"/>
    </source>
</evidence>
<dbReference type="GO" id="GO:0003697">
    <property type="term" value="F:single-stranded DNA binding"/>
    <property type="evidence" value="ECO:0007669"/>
    <property type="project" value="TreeGrafter"/>
</dbReference>
<dbReference type="GO" id="GO:0005634">
    <property type="term" value="C:nucleus"/>
    <property type="evidence" value="ECO:0007669"/>
    <property type="project" value="UniProtKB-SubCell"/>
</dbReference>
<dbReference type="Proteomes" id="UP000694255">
    <property type="component" value="Unassembled WGS sequence"/>
</dbReference>
<evidence type="ECO:0000256" key="10">
    <source>
        <dbReference type="ARBA" id="ARBA00023242"/>
    </source>
</evidence>
<evidence type="ECO:0000256" key="2">
    <source>
        <dbReference type="ARBA" id="ARBA00004286"/>
    </source>
</evidence>
<keyword evidence="6" id="KW-0067">ATP-binding</keyword>
<keyword evidence="7 11" id="KW-0175">Coiled coil</keyword>
<dbReference type="OrthoDB" id="10265785at2759"/>
<dbReference type="GO" id="GO:0030915">
    <property type="term" value="C:Smc5-Smc6 complex"/>
    <property type="evidence" value="ECO:0007669"/>
    <property type="project" value="TreeGrafter"/>
</dbReference>
<keyword evidence="15" id="KW-1185">Reference proteome</keyword>
<accession>A0A8J5QKZ4</accession>
<keyword evidence="5" id="KW-0227">DNA damage</keyword>
<evidence type="ECO:0000256" key="11">
    <source>
        <dbReference type="SAM" id="Coils"/>
    </source>
</evidence>
<evidence type="ECO:0000256" key="8">
    <source>
        <dbReference type="ARBA" id="ARBA00023172"/>
    </source>
</evidence>
<protein>
    <submittedName>
        <fullName evidence="14">Smc6</fullName>
    </submittedName>
</protein>
<feature type="domain" description="RecF/RecN/SMC N-terminal" evidence="13">
    <location>
        <begin position="108"/>
        <end position="1107"/>
    </location>
</feature>
<dbReference type="RefSeq" id="XP_049264280.1">
    <property type="nucleotide sequence ID" value="XM_049406176.1"/>
</dbReference>
<evidence type="ECO:0000256" key="12">
    <source>
        <dbReference type="SAM" id="MobiDB-lite"/>
    </source>
</evidence>
<evidence type="ECO:0000259" key="13">
    <source>
        <dbReference type="Pfam" id="PF02463"/>
    </source>
</evidence>
<feature type="region of interest" description="Disordered" evidence="12">
    <location>
        <begin position="1"/>
        <end position="102"/>
    </location>
</feature>
<gene>
    <name evidence="14" type="ORF">J8A68_002426</name>
</gene>
<dbReference type="GO" id="GO:0005524">
    <property type="term" value="F:ATP binding"/>
    <property type="evidence" value="ECO:0007669"/>
    <property type="project" value="UniProtKB-KW"/>
</dbReference>
<dbReference type="GeneID" id="73469227"/>